<comment type="similarity">
    <text evidence="1">Belongs to the protein prenyltransferase subunit alpha family.</text>
</comment>
<evidence type="ECO:0000256" key="4">
    <source>
        <dbReference type="ARBA" id="ARBA00022737"/>
    </source>
</evidence>
<keyword evidence="4" id="KW-0677">Repeat</keyword>
<dbReference type="PANTHER" id="PTHR11129:SF3">
    <property type="entry name" value="PROTEIN PRENYLTRANSFERASE ALPHA SUBUNIT REPEAT-CONTAINING PROTEIN 1"/>
    <property type="match status" value="1"/>
</dbReference>
<keyword evidence="5" id="KW-1185">Reference proteome</keyword>
<evidence type="ECO:0000313" key="6">
    <source>
        <dbReference type="RefSeq" id="XP_011638488.1"/>
    </source>
</evidence>
<organism evidence="5 6">
    <name type="scientific">Pogonomyrmex barbatus</name>
    <name type="common">red harvester ant</name>
    <dbReference type="NCBI Taxonomy" id="144034"/>
    <lineage>
        <taxon>Eukaryota</taxon>
        <taxon>Metazoa</taxon>
        <taxon>Ecdysozoa</taxon>
        <taxon>Arthropoda</taxon>
        <taxon>Hexapoda</taxon>
        <taxon>Insecta</taxon>
        <taxon>Pterygota</taxon>
        <taxon>Neoptera</taxon>
        <taxon>Endopterygota</taxon>
        <taxon>Hymenoptera</taxon>
        <taxon>Apocrita</taxon>
        <taxon>Aculeata</taxon>
        <taxon>Formicoidea</taxon>
        <taxon>Formicidae</taxon>
        <taxon>Myrmicinae</taxon>
        <taxon>Pogonomyrmex</taxon>
    </lineage>
</organism>
<dbReference type="Gene3D" id="1.25.40.120">
    <property type="entry name" value="Protein prenylyltransferase"/>
    <property type="match status" value="1"/>
</dbReference>
<dbReference type="OrthoDB" id="5358702at2759"/>
<evidence type="ECO:0000256" key="3">
    <source>
        <dbReference type="ARBA" id="ARBA00022679"/>
    </source>
</evidence>
<name>A0A6I9WGV5_9HYME</name>
<sequence length="426" mass="50868">MVDNEFPAAEKILRDIENTVRRNPTMSFVILPMEDSENRSPVFHQEDSLGVASWCVQPLYIYTYRRLLEYRRTRHQRREEPSTVARWLLGALLFNPNVTMFWNMRRELVRAGRLDARDELSFTRPVLYHTPKCFEAFAYRSWLMPLVLDAEQTDVAALANSELELVQTCADRYANNYHAWSYRRHLVTLFESRGLSLSYDSEWMRTAVWCRQHVSDHSAHSYLQFLLRKYMLAVVSLGREAREDPGYHRIGLTLFFYMDRYHPAGETERTLLERIREVACLERDHGYSSTDIRKLRCYLTALSYWTEECWNNEKYILTYDNHETLWCHRRFLAHLIAVLTVAYAKHACYREDDFWDARCHEELSLAPLLRDRRFTTDDDLLMVAHVMLLKSFCFVNIDIIEMAMNRPKEKVFIDRFCKYLERIGLR</sequence>
<dbReference type="Pfam" id="PF01239">
    <property type="entry name" value="PPTA"/>
    <property type="match status" value="2"/>
</dbReference>
<accession>A0A6I9WGV5</accession>
<dbReference type="PANTHER" id="PTHR11129">
    <property type="entry name" value="PROTEIN FARNESYLTRANSFERASE ALPHA SUBUNIT/RAB GERANYLGERANYL TRANSFERASE ALPHA SUBUNIT"/>
    <property type="match status" value="1"/>
</dbReference>
<keyword evidence="2" id="KW-0637">Prenyltransferase</keyword>
<evidence type="ECO:0000256" key="1">
    <source>
        <dbReference type="ARBA" id="ARBA00006734"/>
    </source>
</evidence>
<dbReference type="GO" id="GO:0005737">
    <property type="term" value="C:cytoplasm"/>
    <property type="evidence" value="ECO:0007669"/>
    <property type="project" value="TreeGrafter"/>
</dbReference>
<proteinExistence type="inferred from homology"/>
<dbReference type="Proteomes" id="UP000504615">
    <property type="component" value="Unplaced"/>
</dbReference>
<dbReference type="CTD" id="31212"/>
<gene>
    <name evidence="6" type="primary">LOC105428095</name>
</gene>
<evidence type="ECO:0000313" key="5">
    <source>
        <dbReference type="Proteomes" id="UP000504615"/>
    </source>
</evidence>
<dbReference type="SUPFAM" id="SSF48439">
    <property type="entry name" value="Protein prenylyltransferase"/>
    <property type="match status" value="1"/>
</dbReference>
<dbReference type="GeneID" id="105428095"/>
<dbReference type="RefSeq" id="XP_011638488.1">
    <property type="nucleotide sequence ID" value="XM_011640186.2"/>
</dbReference>
<protein>
    <submittedName>
        <fullName evidence="6">Protein prenyltransferase alpha subunit repeat-containing protein 1 isoform X1</fullName>
    </submittedName>
</protein>
<dbReference type="InterPro" id="IPR002088">
    <property type="entry name" value="Prenyl_trans_a"/>
</dbReference>
<dbReference type="GO" id="GO:0008318">
    <property type="term" value="F:protein prenyltransferase activity"/>
    <property type="evidence" value="ECO:0007669"/>
    <property type="project" value="InterPro"/>
</dbReference>
<keyword evidence="3" id="KW-0808">Transferase</keyword>
<evidence type="ECO:0000256" key="2">
    <source>
        <dbReference type="ARBA" id="ARBA00022602"/>
    </source>
</evidence>
<dbReference type="AlphaFoldDB" id="A0A6I9WGV5"/>
<dbReference type="PROSITE" id="PS51147">
    <property type="entry name" value="PFTA"/>
    <property type="match status" value="1"/>
</dbReference>
<reference evidence="6" key="1">
    <citation type="submission" date="2025-08" db="UniProtKB">
        <authorList>
            <consortium name="RefSeq"/>
        </authorList>
    </citation>
    <scope>IDENTIFICATION</scope>
</reference>